<sequence>MAASGNVMTTEKSLVAEAENPQQQQQKEEGEGATNSGQQETQLEEASQAAAEGDNQCEQKLKTSNGDTPTHEDLTKNKERTSENRGLSRLFSSFLKRPKSQVSEEEGKEEESAKEKGEGHKEIEFGASLDEEIILKAPIAAPEPELKTDPSLDLHSLSSAETQPAQEEHREDPDFQTEEGGGLEDCSKIEVKEESPESIAERELKASQKSIRRHRNMHCKVSLLDDTVYECVVEKHAKGQDLLKRVCEHLNLLEEDYFGLAIWDNATSKTWLDSAKEIKKQVRGVPWNFTFNVKFYPPDPAQLTEDITRYYLCLQLRQDIVAGRLPCSFATLALLGSYTIQSELGDYDPELHGADYVSDFKLAPNQTKELEEKVMELHKSYRSMTPAQADLEFLENAKKLSMYGVDLHKAKDLEGVDIILGVCSSGLLVYKDKLRINRFPWPKVLKISYKRSSFFIKIRPGEQEQYESTIGFKLPSYRAAKKLWKVCVEHHTFFRLTSTDTIPKSKFLALGSKFRYSGRTQAQTRQASALIDRPAPHFERTASKRASRSLDGAAAVDSADRSPRPTSAPAIAQSQAAEDRVPGAPVKKAVVPEAPKETVQVEVKKEEVPPEQPEPELTEVWKVEKTHIEVTVPTSNGDQTQKKRERLDGENIYIRHSNLMLEDLDKSQEEIKKHHASISELKKNFMESVPEPRPSEWDKRLSTHSPFRTLNINGQIPTGEGPPLVKTQTVTISDTANAVKSEIPTKDVPIVHTETKTITYEAAQTDDSNGDLDPGVLLTAQTITSETTSSTTTTQITKTVKGGISETRIEKRIVITGDADIDHDQVLVQAIKEAKEQHPDMSVTKVVVHQETEISEE</sequence>
<feature type="compositionally biased region" description="Polar residues" evidence="19">
    <location>
        <begin position="56"/>
        <end position="68"/>
    </location>
</feature>
<dbReference type="Gene3D" id="3.10.20.90">
    <property type="entry name" value="Phosphatidylinositol 3-kinase Catalytic Subunit, Chain A, domain 1"/>
    <property type="match status" value="1"/>
</dbReference>
<evidence type="ECO:0000256" key="6">
    <source>
        <dbReference type="ARBA" id="ARBA00022553"/>
    </source>
</evidence>
<dbReference type="InterPro" id="IPR029071">
    <property type="entry name" value="Ubiquitin-like_domsf"/>
</dbReference>
<feature type="compositionally biased region" description="Basic and acidic residues" evidence="19">
    <location>
        <begin position="69"/>
        <end position="83"/>
    </location>
</feature>
<dbReference type="PANTHER" id="PTHR23280:SF12">
    <property type="entry name" value="PROTEIN 4.1"/>
    <property type="match status" value="1"/>
</dbReference>
<dbReference type="FunFam" id="3.10.20.90:FF:000002">
    <property type="entry name" value="Erythrocyte protein band 4.1-like 3"/>
    <property type="match status" value="1"/>
</dbReference>
<accession>A0A8B8X330</accession>
<feature type="region of interest" description="Disordered" evidence="19">
    <location>
        <begin position="1"/>
        <end position="130"/>
    </location>
</feature>
<dbReference type="AlphaFoldDB" id="A0A8B8X330"/>
<keyword evidence="8" id="KW-0498">Mitosis</keyword>
<dbReference type="GO" id="GO:0051301">
    <property type="term" value="P:cell division"/>
    <property type="evidence" value="ECO:0007669"/>
    <property type="project" value="UniProtKB-KW"/>
</dbReference>
<dbReference type="Gene3D" id="2.30.29.30">
    <property type="entry name" value="Pleckstrin-homology domain (PH domain)/Phosphotyrosine-binding domain (PTB)"/>
    <property type="match status" value="1"/>
</dbReference>
<evidence type="ECO:0000256" key="14">
    <source>
        <dbReference type="ARBA" id="ARBA00023658"/>
    </source>
</evidence>
<dbReference type="GO" id="GO:0005198">
    <property type="term" value="F:structural molecule activity"/>
    <property type="evidence" value="ECO:0007669"/>
    <property type="project" value="InterPro"/>
</dbReference>
<dbReference type="InterPro" id="IPR019748">
    <property type="entry name" value="FERM_central"/>
</dbReference>
<evidence type="ECO:0000256" key="3">
    <source>
        <dbReference type="ARBA" id="ARBA00004544"/>
    </source>
</evidence>
<dbReference type="FunFam" id="1.20.80.10:FF:000001">
    <property type="entry name" value="Erythrocyte membrane protein band 4.1"/>
    <property type="match status" value="1"/>
</dbReference>
<evidence type="ECO:0000256" key="19">
    <source>
        <dbReference type="SAM" id="MobiDB-lite"/>
    </source>
</evidence>
<feature type="domain" description="FERM" evidence="20">
    <location>
        <begin position="217"/>
        <end position="498"/>
    </location>
</feature>
<dbReference type="GO" id="GO:0030866">
    <property type="term" value="P:cortical actin cytoskeleton organization"/>
    <property type="evidence" value="ECO:0007669"/>
    <property type="project" value="InterPro"/>
</dbReference>
<keyword evidence="7" id="KW-0132">Cell division</keyword>
<gene>
    <name evidence="22" type="primary">EPB41</name>
</gene>
<protein>
    <recommendedName>
        <fullName evidence="14">Protein 4.1</fullName>
    </recommendedName>
    <alternativeName>
        <fullName evidence="18">4.1R</fullName>
    </alternativeName>
    <alternativeName>
        <fullName evidence="15">Band 4.1</fullName>
    </alternativeName>
    <alternativeName>
        <fullName evidence="16">Erythrocyte membrane protein band 4.1</fullName>
    </alternativeName>
</protein>
<dbReference type="Pfam" id="PF09379">
    <property type="entry name" value="FERM_N"/>
    <property type="match status" value="1"/>
</dbReference>
<evidence type="ECO:0000256" key="8">
    <source>
        <dbReference type="ARBA" id="ARBA00022776"/>
    </source>
</evidence>
<dbReference type="Gene3D" id="1.20.80.10">
    <property type="match status" value="1"/>
</dbReference>
<dbReference type="SUPFAM" id="SSF54236">
    <property type="entry name" value="Ubiquitin-like"/>
    <property type="match status" value="1"/>
</dbReference>
<dbReference type="CDD" id="cd14473">
    <property type="entry name" value="FERM_B-lobe"/>
    <property type="match status" value="1"/>
</dbReference>
<comment type="subcellular location">
    <subcellularLocation>
        <location evidence="3">Cytoplasm</location>
        <location evidence="3">Cell cortex</location>
    </subcellularLocation>
    <subcellularLocation>
        <location evidence="2">Cytoplasm</location>
        <location evidence="2">Cytoskeleton</location>
    </subcellularLocation>
    <subcellularLocation>
        <location evidence="1">Nucleus</location>
    </subcellularLocation>
</comment>
<evidence type="ECO:0000256" key="16">
    <source>
        <dbReference type="ARBA" id="ARBA00032586"/>
    </source>
</evidence>
<evidence type="ECO:0000313" key="22">
    <source>
        <dbReference type="RefSeq" id="XP_036704022.1"/>
    </source>
</evidence>
<keyword evidence="6" id="KW-0597">Phosphoprotein</keyword>
<dbReference type="SMART" id="SM01195">
    <property type="entry name" value="FA"/>
    <property type="match status" value="1"/>
</dbReference>
<dbReference type="GO" id="GO:0005516">
    <property type="term" value="F:calmodulin binding"/>
    <property type="evidence" value="ECO:0007669"/>
    <property type="project" value="UniProtKB-KW"/>
</dbReference>
<dbReference type="PIRSF" id="PIRSF002304">
    <property type="entry name" value="Membrane_skeletal_4_1"/>
    <property type="match status" value="1"/>
</dbReference>
<feature type="compositionally biased region" description="Basic and acidic residues" evidence="19">
    <location>
        <begin position="110"/>
        <end position="124"/>
    </location>
</feature>
<dbReference type="PROSITE" id="PS00661">
    <property type="entry name" value="FERM_2"/>
    <property type="match status" value="1"/>
</dbReference>
<dbReference type="GO" id="GO:0005856">
    <property type="term" value="C:cytoskeleton"/>
    <property type="evidence" value="ECO:0007669"/>
    <property type="project" value="UniProtKB-SubCell"/>
</dbReference>
<evidence type="ECO:0000256" key="11">
    <source>
        <dbReference type="ARBA" id="ARBA00023212"/>
    </source>
</evidence>
<dbReference type="GeneID" id="118892252"/>
<comment type="function">
    <text evidence="17">Protein 4.1 is a major structural element of the erythrocyte membrane skeleton. It plays a key role in regulating membrane physical properties of mechanical stability and deformability by stabilizing spectrin-actin interaction. Recruits DLG1 to membranes. Required for dynein-dynactin complex and NUMA1 recruitment at the mitotic cell cortex during anaphase.</text>
</comment>
<evidence type="ECO:0000256" key="18">
    <source>
        <dbReference type="ARBA" id="ARBA00078357"/>
    </source>
</evidence>
<evidence type="ECO:0000256" key="4">
    <source>
        <dbReference type="ARBA" id="ARBA00022448"/>
    </source>
</evidence>
<dbReference type="GO" id="GO:0031032">
    <property type="term" value="P:actomyosin structure organization"/>
    <property type="evidence" value="ECO:0007669"/>
    <property type="project" value="TreeGrafter"/>
</dbReference>
<evidence type="ECO:0000256" key="10">
    <source>
        <dbReference type="ARBA" id="ARBA00023203"/>
    </source>
</evidence>
<feature type="compositionally biased region" description="Polar residues" evidence="19">
    <location>
        <begin position="1"/>
        <end position="12"/>
    </location>
</feature>
<dbReference type="InterPro" id="IPR008379">
    <property type="entry name" value="Band_4.1_C"/>
</dbReference>
<dbReference type="CDD" id="cd17105">
    <property type="entry name" value="FERM_F1_EPB41"/>
    <property type="match status" value="1"/>
</dbReference>
<evidence type="ECO:0000256" key="1">
    <source>
        <dbReference type="ARBA" id="ARBA00004123"/>
    </source>
</evidence>
<dbReference type="GO" id="GO:0003779">
    <property type="term" value="F:actin binding"/>
    <property type="evidence" value="ECO:0007669"/>
    <property type="project" value="UniProtKB-KW"/>
</dbReference>
<dbReference type="PANTHER" id="PTHR23280">
    <property type="entry name" value="4.1 G PROTEIN"/>
    <property type="match status" value="1"/>
</dbReference>
<dbReference type="SMART" id="SM01196">
    <property type="entry name" value="FERM_C"/>
    <property type="match status" value="1"/>
</dbReference>
<evidence type="ECO:0000256" key="5">
    <source>
        <dbReference type="ARBA" id="ARBA00022490"/>
    </source>
</evidence>
<evidence type="ECO:0000313" key="21">
    <source>
        <dbReference type="Proteomes" id="UP000694857"/>
    </source>
</evidence>
<keyword evidence="21" id="KW-1185">Reference proteome</keyword>
<dbReference type="InterPro" id="IPR019747">
    <property type="entry name" value="FERM_CS"/>
</dbReference>
<keyword evidence="9" id="KW-0112">Calmodulin-binding</keyword>
<dbReference type="InterPro" id="IPR021187">
    <property type="entry name" value="EPB4.1_FERM_F1"/>
</dbReference>
<feature type="compositionally biased region" description="Polar residues" evidence="19">
    <location>
        <begin position="33"/>
        <end position="45"/>
    </location>
</feature>
<organism evidence="21 22">
    <name type="scientific">Balaenoptera musculus</name>
    <name type="common">Blue whale</name>
    <dbReference type="NCBI Taxonomy" id="9771"/>
    <lineage>
        <taxon>Eukaryota</taxon>
        <taxon>Metazoa</taxon>
        <taxon>Chordata</taxon>
        <taxon>Craniata</taxon>
        <taxon>Vertebrata</taxon>
        <taxon>Euteleostomi</taxon>
        <taxon>Mammalia</taxon>
        <taxon>Eutheria</taxon>
        <taxon>Laurasiatheria</taxon>
        <taxon>Artiodactyla</taxon>
        <taxon>Whippomorpha</taxon>
        <taxon>Cetacea</taxon>
        <taxon>Mysticeti</taxon>
        <taxon>Balaenopteridae</taxon>
        <taxon>Balaenoptera</taxon>
    </lineage>
</organism>
<dbReference type="SUPFAM" id="SSF50729">
    <property type="entry name" value="PH domain-like"/>
    <property type="match status" value="1"/>
</dbReference>
<dbReference type="InterPro" id="IPR007477">
    <property type="entry name" value="SAB_dom"/>
</dbReference>
<dbReference type="GO" id="GO:0005938">
    <property type="term" value="C:cell cortex"/>
    <property type="evidence" value="ECO:0007669"/>
    <property type="project" value="UniProtKB-SubCell"/>
</dbReference>
<evidence type="ECO:0000256" key="9">
    <source>
        <dbReference type="ARBA" id="ARBA00022860"/>
    </source>
</evidence>
<dbReference type="Pfam" id="PF05902">
    <property type="entry name" value="4_1_CTD"/>
    <property type="match status" value="1"/>
</dbReference>
<dbReference type="InterPro" id="IPR035963">
    <property type="entry name" value="FERM_2"/>
</dbReference>
<feature type="region of interest" description="Disordered" evidence="19">
    <location>
        <begin position="525"/>
        <end position="586"/>
    </location>
</feature>
<keyword evidence="4" id="KW-0813">Transport</keyword>
<keyword evidence="10" id="KW-0009">Actin-binding</keyword>
<dbReference type="Pfam" id="PF04382">
    <property type="entry name" value="SAB"/>
    <property type="match status" value="1"/>
</dbReference>
<dbReference type="InterPro" id="IPR000299">
    <property type="entry name" value="FERM_domain"/>
</dbReference>
<dbReference type="PROSITE" id="PS00660">
    <property type="entry name" value="FERM_1"/>
    <property type="match status" value="1"/>
</dbReference>
<keyword evidence="11" id="KW-0206">Cytoskeleton</keyword>
<evidence type="ECO:0000256" key="12">
    <source>
        <dbReference type="ARBA" id="ARBA00023242"/>
    </source>
</evidence>
<evidence type="ECO:0000256" key="7">
    <source>
        <dbReference type="ARBA" id="ARBA00022618"/>
    </source>
</evidence>
<dbReference type="Pfam" id="PF08736">
    <property type="entry name" value="FA"/>
    <property type="match status" value="1"/>
</dbReference>
<evidence type="ECO:0000256" key="15">
    <source>
        <dbReference type="ARBA" id="ARBA00030419"/>
    </source>
</evidence>
<dbReference type="InterPro" id="IPR011993">
    <property type="entry name" value="PH-like_dom_sf"/>
</dbReference>
<evidence type="ECO:0000259" key="20">
    <source>
        <dbReference type="PROSITE" id="PS50057"/>
    </source>
</evidence>
<name>A0A8B8X330_BALMU</name>
<keyword evidence="5" id="KW-0963">Cytoplasm</keyword>
<dbReference type="RefSeq" id="XP_036704022.1">
    <property type="nucleotide sequence ID" value="XM_036848127.1"/>
</dbReference>
<dbReference type="InterPro" id="IPR018980">
    <property type="entry name" value="FERM_PH-like_C"/>
</dbReference>
<dbReference type="CDD" id="cd13184">
    <property type="entry name" value="FERM_C_4_1_family"/>
    <property type="match status" value="1"/>
</dbReference>
<dbReference type="InterPro" id="IPR014847">
    <property type="entry name" value="FA"/>
</dbReference>
<evidence type="ECO:0000256" key="2">
    <source>
        <dbReference type="ARBA" id="ARBA00004245"/>
    </source>
</evidence>
<dbReference type="Pfam" id="PF00373">
    <property type="entry name" value="FERM_M"/>
    <property type="match status" value="1"/>
</dbReference>
<dbReference type="InterPro" id="IPR000798">
    <property type="entry name" value="Ez/rad/moesin-like"/>
</dbReference>
<dbReference type="GO" id="GO:0005634">
    <property type="term" value="C:nucleus"/>
    <property type="evidence" value="ECO:0007669"/>
    <property type="project" value="UniProtKB-SubCell"/>
</dbReference>
<dbReference type="PRINTS" id="PR00661">
    <property type="entry name" value="ERMFAMILY"/>
</dbReference>
<dbReference type="FunFam" id="2.30.29.30:FF:000001">
    <property type="entry name" value="Erythrocyte membrane protein band 4.1"/>
    <property type="match status" value="1"/>
</dbReference>
<dbReference type="CTD" id="2035"/>
<dbReference type="PROSITE" id="PS50057">
    <property type="entry name" value="FERM_3"/>
    <property type="match status" value="1"/>
</dbReference>
<keyword evidence="13" id="KW-0131">Cell cycle</keyword>
<evidence type="ECO:0000256" key="17">
    <source>
        <dbReference type="ARBA" id="ARBA00054563"/>
    </source>
</evidence>
<dbReference type="SUPFAM" id="SSF47031">
    <property type="entry name" value="Second domain of FERM"/>
    <property type="match status" value="1"/>
</dbReference>
<proteinExistence type="predicted"/>
<dbReference type="SMART" id="SM00295">
    <property type="entry name" value="B41"/>
    <property type="match status" value="1"/>
</dbReference>
<dbReference type="InterPro" id="IPR014352">
    <property type="entry name" value="FERM/acyl-CoA-bd_prot_sf"/>
</dbReference>
<reference evidence="22" key="1">
    <citation type="submission" date="2025-08" db="UniProtKB">
        <authorList>
            <consortium name="RefSeq"/>
        </authorList>
    </citation>
    <scope>IDENTIFICATION</scope>
    <source>
        <tissue evidence="22">Epidermis and Blubber</tissue>
    </source>
</reference>
<dbReference type="Pfam" id="PF09380">
    <property type="entry name" value="FERM_C"/>
    <property type="match status" value="1"/>
</dbReference>
<feature type="region of interest" description="Disordered" evidence="19">
    <location>
        <begin position="158"/>
        <end position="185"/>
    </location>
</feature>
<evidence type="ECO:0000256" key="13">
    <source>
        <dbReference type="ARBA" id="ARBA00023306"/>
    </source>
</evidence>
<dbReference type="PRINTS" id="PR00935">
    <property type="entry name" value="BAND41"/>
</dbReference>
<dbReference type="InterPro" id="IPR019749">
    <property type="entry name" value="Band_41_domain"/>
</dbReference>
<dbReference type="GO" id="GO:0005886">
    <property type="term" value="C:plasma membrane"/>
    <property type="evidence" value="ECO:0007669"/>
    <property type="project" value="TreeGrafter"/>
</dbReference>
<dbReference type="Proteomes" id="UP000694857">
    <property type="component" value="Chromosome 1"/>
</dbReference>
<dbReference type="InterPro" id="IPR018979">
    <property type="entry name" value="FERM_N"/>
</dbReference>
<keyword evidence="12" id="KW-0539">Nucleus</keyword>